<evidence type="ECO:0000256" key="4">
    <source>
        <dbReference type="SAM" id="Coils"/>
    </source>
</evidence>
<dbReference type="GO" id="GO:0003676">
    <property type="term" value="F:nucleic acid binding"/>
    <property type="evidence" value="ECO:0007669"/>
    <property type="project" value="UniProtKB-ARBA"/>
</dbReference>
<evidence type="ECO:0000313" key="6">
    <source>
        <dbReference type="EMBL" id="AOH38820.1"/>
    </source>
</evidence>
<dbReference type="SUPFAM" id="SSF52540">
    <property type="entry name" value="P-loop containing nucleoside triphosphate hydrolases"/>
    <property type="match status" value="2"/>
</dbReference>
<evidence type="ECO:0000313" key="7">
    <source>
        <dbReference type="Proteomes" id="UP000094757"/>
    </source>
</evidence>
<gene>
    <name evidence="6" type="ORF">BCB69_01785</name>
</gene>
<dbReference type="Gene3D" id="3.40.50.300">
    <property type="entry name" value="P-loop containing nucleotide triphosphate hydrolases"/>
    <property type="match status" value="2"/>
</dbReference>
<evidence type="ECO:0000256" key="3">
    <source>
        <dbReference type="ARBA" id="ARBA00022840"/>
    </source>
</evidence>
<reference evidence="7" key="1">
    <citation type="submission" date="2016-08" db="EMBL/GenBank/DDBJ databases">
        <authorList>
            <person name="Holder M.E."/>
            <person name="Ajami N.J."/>
            <person name="Petrosino J.F."/>
        </authorList>
    </citation>
    <scope>NUCLEOTIDE SEQUENCE [LARGE SCALE GENOMIC DNA]</scope>
    <source>
        <strain evidence="7">F0677</strain>
    </source>
</reference>
<organism evidence="6 7">
    <name type="scientific">Dialister pneumosintes</name>
    <dbReference type="NCBI Taxonomy" id="39950"/>
    <lineage>
        <taxon>Bacteria</taxon>
        <taxon>Bacillati</taxon>
        <taxon>Bacillota</taxon>
        <taxon>Negativicutes</taxon>
        <taxon>Veillonellales</taxon>
        <taxon>Veillonellaceae</taxon>
        <taxon>Dialister</taxon>
    </lineage>
</organism>
<dbReference type="InterPro" id="IPR003593">
    <property type="entry name" value="AAA+_ATPase"/>
</dbReference>
<protein>
    <submittedName>
        <fullName evidence="6">ABC transporter</fullName>
    </submittedName>
</protein>
<dbReference type="FunFam" id="3.40.50.300:FF:000309">
    <property type="entry name" value="ABC transporter ATP-binding protein"/>
    <property type="match status" value="1"/>
</dbReference>
<evidence type="ECO:0000256" key="1">
    <source>
        <dbReference type="ARBA" id="ARBA00022737"/>
    </source>
</evidence>
<feature type="domain" description="ABC transporter" evidence="5">
    <location>
        <begin position="4"/>
        <end position="256"/>
    </location>
</feature>
<accession>A0A1B3WCY8</accession>
<dbReference type="SMART" id="SM00382">
    <property type="entry name" value="AAA"/>
    <property type="match status" value="2"/>
</dbReference>
<dbReference type="FunFam" id="3.40.50.300:FF:000011">
    <property type="entry name" value="Putative ABC transporter ATP-binding component"/>
    <property type="match status" value="1"/>
</dbReference>
<evidence type="ECO:0000259" key="5">
    <source>
        <dbReference type="PROSITE" id="PS50893"/>
    </source>
</evidence>
<feature type="coiled-coil region" evidence="4">
    <location>
        <begin position="572"/>
        <end position="599"/>
    </location>
</feature>
<keyword evidence="1" id="KW-0677">Repeat</keyword>
<dbReference type="GO" id="GO:0005524">
    <property type="term" value="F:ATP binding"/>
    <property type="evidence" value="ECO:0007669"/>
    <property type="project" value="UniProtKB-KW"/>
</dbReference>
<keyword evidence="2" id="KW-0547">Nucleotide-binding</keyword>
<keyword evidence="3" id="KW-0067">ATP-binding</keyword>
<dbReference type="NCBIfam" id="NF000355">
    <property type="entry name" value="ribo_prot_ABC_F"/>
    <property type="match status" value="1"/>
</dbReference>
<keyword evidence="4" id="KW-0175">Coiled coil</keyword>
<evidence type="ECO:0000256" key="2">
    <source>
        <dbReference type="ARBA" id="ARBA00022741"/>
    </source>
</evidence>
<dbReference type="InterPro" id="IPR032781">
    <property type="entry name" value="ABC_tran_Xtn"/>
</dbReference>
<dbReference type="AlphaFoldDB" id="A0A1B3WCY8"/>
<dbReference type="Pfam" id="PF00005">
    <property type="entry name" value="ABC_tran"/>
    <property type="match status" value="2"/>
</dbReference>
<dbReference type="InterPro" id="IPR017871">
    <property type="entry name" value="ABC_transporter-like_CS"/>
</dbReference>
<dbReference type="Proteomes" id="UP000094757">
    <property type="component" value="Chromosome"/>
</dbReference>
<dbReference type="PANTHER" id="PTHR42855">
    <property type="entry name" value="ABC TRANSPORTER ATP-BINDING SUBUNIT"/>
    <property type="match status" value="1"/>
</dbReference>
<dbReference type="InterPro" id="IPR051309">
    <property type="entry name" value="ABCF_ATPase"/>
</dbReference>
<sequence>MAVLKVSGLAKSFGVNTVFKDVSFEVRNGERVGLVGANGAGKTTLLRCLMGQEEYDKGSIFLSSGSTIGYLRQDFKYTSQSIREEMELAWKDVLYYKEKLEEMSKELAANQLNETLIETYGRMEERFEFLGGYDYESTTRKILTGLGFSSKDWDRDIHGFSGGQKVRINLAAAFVRHPDFLFLDEPTNHLDMSMLEWLEEYLKSYRGGILMVSHDRYFLDATATGIIDLENHQAYSYRGNYSQFLKVKSQKIEAQERAYIKQQEHIQETEEYIRRYKAGIKAKQARGRQSQLDRLERIEKPFHIDSLRFNFEKPEDCADKVLDILNLTFSYEQHTIFNNLYMQIRKGETVGIIGSNGVGKSTLLKLIIGEETFRDGHIRVGNRVKLGYYSQELNRLCPHYTVLEQVENTFNYGEAAARNILGMFLFQGDEVFKSVSMLSGGEKARLTLLMLFLDRPNFLILDEPTNHLDIMTREVMEKALLAFGGTILFVSHDRYFLDKVATRILELENGALTEYLGNYSYYKEKKKNMEEYERDKAAELSGKNIKNHIHKVGVVTTKEHAKSKSLRISTFTANMQEKLEKIEMEIQRLETTLKMYTIEMNQTPEQYETIMEFYTDTKQKLDNLYKKWEQLASSAEQ</sequence>
<dbReference type="RefSeq" id="WP_069176846.1">
    <property type="nucleotide sequence ID" value="NZ_CP017037.1"/>
</dbReference>
<dbReference type="GO" id="GO:0016887">
    <property type="term" value="F:ATP hydrolysis activity"/>
    <property type="evidence" value="ECO:0007669"/>
    <property type="project" value="InterPro"/>
</dbReference>
<dbReference type="PANTHER" id="PTHR42855:SF2">
    <property type="entry name" value="DRUG RESISTANCE ABC TRANSPORTER,ATP-BINDING PROTEIN"/>
    <property type="match status" value="1"/>
</dbReference>
<dbReference type="InterPro" id="IPR027417">
    <property type="entry name" value="P-loop_NTPase"/>
</dbReference>
<dbReference type="CDD" id="cd03221">
    <property type="entry name" value="ABCF_EF-3"/>
    <property type="match status" value="2"/>
</dbReference>
<dbReference type="PROSITE" id="PS50893">
    <property type="entry name" value="ABC_TRANSPORTER_2"/>
    <property type="match status" value="2"/>
</dbReference>
<dbReference type="Pfam" id="PF12848">
    <property type="entry name" value="ABC_tran_Xtn"/>
    <property type="match status" value="1"/>
</dbReference>
<proteinExistence type="predicted"/>
<dbReference type="KEGG" id="dpn:BCB69_01785"/>
<dbReference type="PROSITE" id="PS00211">
    <property type="entry name" value="ABC_TRANSPORTER_1"/>
    <property type="match status" value="2"/>
</dbReference>
<name>A0A1B3WCY8_9FIRM</name>
<dbReference type="InterPro" id="IPR003439">
    <property type="entry name" value="ABC_transporter-like_ATP-bd"/>
</dbReference>
<dbReference type="EMBL" id="CP017037">
    <property type="protein sequence ID" value="AOH38820.1"/>
    <property type="molecule type" value="Genomic_DNA"/>
</dbReference>
<feature type="domain" description="ABC transporter" evidence="5">
    <location>
        <begin position="322"/>
        <end position="534"/>
    </location>
</feature>
<dbReference type="STRING" id="39950.BCB69_01785"/>